<dbReference type="PROSITE" id="PS00175">
    <property type="entry name" value="PG_MUTASE"/>
    <property type="match status" value="1"/>
</dbReference>
<dbReference type="SMART" id="SM00855">
    <property type="entry name" value="PGAM"/>
    <property type="match status" value="1"/>
</dbReference>
<dbReference type="GO" id="GO:0006003">
    <property type="term" value="P:fructose 2,6-bisphosphate metabolic process"/>
    <property type="evidence" value="ECO:0007669"/>
    <property type="project" value="InterPro"/>
</dbReference>
<dbReference type="EMBL" id="MN738857">
    <property type="protein sequence ID" value="QHT28433.1"/>
    <property type="molecule type" value="Genomic_DNA"/>
</dbReference>
<dbReference type="GO" id="GO:0003873">
    <property type="term" value="F:6-phosphofructo-2-kinase activity"/>
    <property type="evidence" value="ECO:0007669"/>
    <property type="project" value="TreeGrafter"/>
</dbReference>
<dbReference type="PRINTS" id="PR00991">
    <property type="entry name" value="6PFRUCTKNASE"/>
</dbReference>
<name>A0A6C0EJ26_9ZZZZ</name>
<dbReference type="PANTHER" id="PTHR10606">
    <property type="entry name" value="6-PHOSPHOFRUCTO-2-KINASE/FRUCTOSE-2,6-BISPHOSPHATASE"/>
    <property type="match status" value="1"/>
</dbReference>
<reference evidence="1" key="1">
    <citation type="journal article" date="2020" name="Nature">
        <title>Giant virus diversity and host interactions through global metagenomics.</title>
        <authorList>
            <person name="Schulz F."/>
            <person name="Roux S."/>
            <person name="Paez-Espino D."/>
            <person name="Jungbluth S."/>
            <person name="Walsh D.A."/>
            <person name="Denef V.J."/>
            <person name="McMahon K.D."/>
            <person name="Konstantinidis K.T."/>
            <person name="Eloe-Fadrosh E.A."/>
            <person name="Kyrpides N.C."/>
            <person name="Woyke T."/>
        </authorList>
    </citation>
    <scope>NUCLEOTIDE SEQUENCE</scope>
    <source>
        <strain evidence="1">GVMAG-M-3300001348-25</strain>
    </source>
</reference>
<dbReference type="AlphaFoldDB" id="A0A6C0EJ26"/>
<dbReference type="CDD" id="cd07067">
    <property type="entry name" value="HP_PGM_like"/>
    <property type="match status" value="1"/>
</dbReference>
<evidence type="ECO:0000313" key="1">
    <source>
        <dbReference type="EMBL" id="QHT28433.1"/>
    </source>
</evidence>
<dbReference type="InterPro" id="IPR003094">
    <property type="entry name" value="6Pfruct_kin"/>
</dbReference>
<dbReference type="Pfam" id="PF00300">
    <property type="entry name" value="His_Phos_1"/>
    <property type="match status" value="1"/>
</dbReference>
<dbReference type="InterPro" id="IPR013078">
    <property type="entry name" value="His_Pase_superF_clade-1"/>
</dbReference>
<organism evidence="1">
    <name type="scientific">viral metagenome</name>
    <dbReference type="NCBI Taxonomy" id="1070528"/>
    <lineage>
        <taxon>unclassified sequences</taxon>
        <taxon>metagenomes</taxon>
        <taxon>organismal metagenomes</taxon>
    </lineage>
</organism>
<dbReference type="GO" id="GO:0005829">
    <property type="term" value="C:cytosol"/>
    <property type="evidence" value="ECO:0007669"/>
    <property type="project" value="TreeGrafter"/>
</dbReference>
<dbReference type="InterPro" id="IPR029033">
    <property type="entry name" value="His_PPase_superfam"/>
</dbReference>
<evidence type="ECO:0008006" key="2">
    <source>
        <dbReference type="Google" id="ProtNLM"/>
    </source>
</evidence>
<dbReference type="GO" id="GO:0005524">
    <property type="term" value="F:ATP binding"/>
    <property type="evidence" value="ECO:0007669"/>
    <property type="project" value="InterPro"/>
</dbReference>
<proteinExistence type="predicted"/>
<protein>
    <recommendedName>
        <fullName evidence="2">Phosphoglycerate mutase (2,3-diphosphoglycerate-dependent)</fullName>
    </recommendedName>
</protein>
<dbReference type="InterPro" id="IPR001345">
    <property type="entry name" value="PG/BPGM_mutase_AS"/>
</dbReference>
<dbReference type="PIRSF" id="PIRSF000709">
    <property type="entry name" value="6PFK_2-Ptase"/>
    <property type="match status" value="1"/>
</dbReference>
<accession>A0A6C0EJ26</accession>
<dbReference type="Gene3D" id="3.40.50.1240">
    <property type="entry name" value="Phosphoglycerate mutase-like"/>
    <property type="match status" value="1"/>
</dbReference>
<sequence length="193" mass="22757">MALNTIYLTRHGQSEYNVSQRLGGDSDITEHGRKYAYKLYKYFDNSSIEVDVYTSSLRRTIQTAQYFKKTSHIKELNELNTGVYDGYTYKEIETKYPEEYHKRMLDKYNYCYPGGESYSDINERVKEFIDTIIGSHGNTLIICHQAVLRVLYSYLIDVDKQDIPHLEIPLNTLFKIDIYENGKMEVKRIHFSI</sequence>
<dbReference type="SUPFAM" id="SSF53254">
    <property type="entry name" value="Phosphoglycerate mutase-like"/>
    <property type="match status" value="1"/>
</dbReference>